<dbReference type="SMART" id="SM00388">
    <property type="entry name" value="HisKA"/>
    <property type="match status" value="1"/>
</dbReference>
<feature type="region of interest" description="Disordered" evidence="18">
    <location>
        <begin position="1"/>
        <end position="20"/>
    </location>
</feature>
<keyword evidence="9 26" id="KW-0418">Kinase</keyword>
<dbReference type="Gene3D" id="3.30.565.10">
    <property type="entry name" value="Histidine kinase-like ATPase, C-terminal domain"/>
    <property type="match status" value="1"/>
</dbReference>
<dbReference type="Proteomes" id="UP000000238">
    <property type="component" value="Chromosome"/>
</dbReference>
<organism evidence="26 27">
    <name type="scientific">Hahella chejuensis (strain KCTC 2396)</name>
    <dbReference type="NCBI Taxonomy" id="349521"/>
    <lineage>
        <taxon>Bacteria</taxon>
        <taxon>Pseudomonadati</taxon>
        <taxon>Pseudomonadota</taxon>
        <taxon>Gammaproteobacteria</taxon>
        <taxon>Oceanospirillales</taxon>
        <taxon>Hahellaceae</taxon>
        <taxon>Hahella</taxon>
    </lineage>
</organism>
<dbReference type="PANTHER" id="PTHR45339">
    <property type="entry name" value="HYBRID SIGNAL TRANSDUCTION HISTIDINE KINASE J"/>
    <property type="match status" value="1"/>
</dbReference>
<evidence type="ECO:0000259" key="20">
    <source>
        <dbReference type="PROSITE" id="PS50109"/>
    </source>
</evidence>
<dbReference type="CDD" id="cd00088">
    <property type="entry name" value="HPT"/>
    <property type="match status" value="1"/>
</dbReference>
<dbReference type="InterPro" id="IPR006189">
    <property type="entry name" value="CHASE_dom"/>
</dbReference>
<feature type="transmembrane region" description="Helical" evidence="19">
    <location>
        <begin position="284"/>
        <end position="305"/>
    </location>
</feature>
<dbReference type="eggNOG" id="COG5002">
    <property type="taxonomic scope" value="Bacteria"/>
</dbReference>
<dbReference type="InterPro" id="IPR036890">
    <property type="entry name" value="HATPase_C_sf"/>
</dbReference>
<dbReference type="Gene3D" id="3.30.450.20">
    <property type="entry name" value="PAS domain"/>
    <property type="match status" value="2"/>
</dbReference>
<feature type="transmembrane region" description="Helical" evidence="19">
    <location>
        <begin position="30"/>
        <end position="50"/>
    </location>
</feature>
<dbReference type="InterPro" id="IPR001610">
    <property type="entry name" value="PAC"/>
</dbReference>
<dbReference type="Pfam" id="PF02518">
    <property type="entry name" value="HATPase_c"/>
    <property type="match status" value="1"/>
</dbReference>
<dbReference type="PROSITE" id="PS50113">
    <property type="entry name" value="PAC"/>
    <property type="match status" value="1"/>
</dbReference>
<protein>
    <recommendedName>
        <fullName evidence="15">Sensory/regulatory protein RpfC</fullName>
        <ecNumber evidence="3">2.7.13.3</ecNumber>
    </recommendedName>
</protein>
<evidence type="ECO:0000256" key="18">
    <source>
        <dbReference type="SAM" id="MobiDB-lite"/>
    </source>
</evidence>
<dbReference type="InterPro" id="IPR000700">
    <property type="entry name" value="PAS-assoc_C"/>
</dbReference>
<evidence type="ECO:0000313" key="27">
    <source>
        <dbReference type="Proteomes" id="UP000000238"/>
    </source>
</evidence>
<dbReference type="Gene3D" id="3.40.50.2300">
    <property type="match status" value="2"/>
</dbReference>
<evidence type="ECO:0000256" key="19">
    <source>
        <dbReference type="SAM" id="Phobius"/>
    </source>
</evidence>
<dbReference type="SUPFAM" id="SSF52172">
    <property type="entry name" value="CheY-like"/>
    <property type="match status" value="2"/>
</dbReference>
<feature type="modified residue" description="Phosphohistidine" evidence="16">
    <location>
        <position position="1202"/>
    </location>
</feature>
<dbReference type="OrthoDB" id="9810730at2"/>
<dbReference type="HOGENOM" id="CLU_000445_114_62_6"/>
<feature type="domain" description="CHASE" evidence="24">
    <location>
        <begin position="130"/>
        <end position="269"/>
    </location>
</feature>
<keyword evidence="13 19" id="KW-0472">Membrane</keyword>
<dbReference type="PROSITE" id="PS50839">
    <property type="entry name" value="CHASE"/>
    <property type="match status" value="1"/>
</dbReference>
<dbReference type="CDD" id="cd00130">
    <property type="entry name" value="PAS"/>
    <property type="match status" value="2"/>
</dbReference>
<evidence type="ECO:0000259" key="24">
    <source>
        <dbReference type="PROSITE" id="PS50839"/>
    </source>
</evidence>
<dbReference type="CDD" id="cd17546">
    <property type="entry name" value="REC_hyHK_CKI1_RcsC-like"/>
    <property type="match status" value="1"/>
</dbReference>
<dbReference type="eggNOG" id="COG3452">
    <property type="taxonomic scope" value="Bacteria"/>
</dbReference>
<dbReference type="InterPro" id="IPR008207">
    <property type="entry name" value="Sig_transdc_His_kin_Hpt_dom"/>
</dbReference>
<evidence type="ECO:0000256" key="13">
    <source>
        <dbReference type="ARBA" id="ARBA00023136"/>
    </source>
</evidence>
<dbReference type="KEGG" id="hch:HCH_00809"/>
<dbReference type="Pfam" id="PF00072">
    <property type="entry name" value="Response_reg"/>
    <property type="match status" value="2"/>
</dbReference>
<dbReference type="RefSeq" id="WP_011394780.1">
    <property type="nucleotide sequence ID" value="NC_007645.1"/>
</dbReference>
<feature type="domain" description="HPt" evidence="25">
    <location>
        <begin position="1163"/>
        <end position="1260"/>
    </location>
</feature>
<proteinExistence type="predicted"/>
<evidence type="ECO:0000256" key="14">
    <source>
        <dbReference type="ARBA" id="ARBA00064003"/>
    </source>
</evidence>
<evidence type="ECO:0000256" key="6">
    <source>
        <dbReference type="ARBA" id="ARBA00022679"/>
    </source>
</evidence>
<evidence type="ECO:0000256" key="8">
    <source>
        <dbReference type="ARBA" id="ARBA00022741"/>
    </source>
</evidence>
<dbReference type="SMART" id="SM00091">
    <property type="entry name" value="PAS"/>
    <property type="match status" value="2"/>
</dbReference>
<keyword evidence="10" id="KW-0067">ATP-binding</keyword>
<reference evidence="26 27" key="1">
    <citation type="journal article" date="2005" name="Nucleic Acids Res.">
        <title>Genomic blueprint of Hahella chejuensis, a marine microbe producing an algicidal agent.</title>
        <authorList>
            <person name="Jeong H."/>
            <person name="Yim J.H."/>
            <person name="Lee C."/>
            <person name="Choi S.-H."/>
            <person name="Park Y.K."/>
            <person name="Yoon S.H."/>
            <person name="Hur C.-G."/>
            <person name="Kang H.-Y."/>
            <person name="Kim D."/>
            <person name="Lee H.H."/>
            <person name="Park K.H."/>
            <person name="Park S.-H."/>
            <person name="Park H.-S."/>
            <person name="Lee H.K."/>
            <person name="Oh T.K."/>
            <person name="Kim J.F."/>
        </authorList>
    </citation>
    <scope>NUCLEOTIDE SEQUENCE [LARGE SCALE GENOMIC DNA]</scope>
    <source>
        <strain evidence="26 27">KCTC 2396</strain>
    </source>
</reference>
<dbReference type="SUPFAM" id="SSF55874">
    <property type="entry name" value="ATPase domain of HSP90 chaperone/DNA topoisomerase II/histidine kinase"/>
    <property type="match status" value="1"/>
</dbReference>
<dbReference type="InterPro" id="IPR011006">
    <property type="entry name" value="CheY-like_superfamily"/>
</dbReference>
<evidence type="ECO:0000259" key="23">
    <source>
        <dbReference type="PROSITE" id="PS50113"/>
    </source>
</evidence>
<keyword evidence="6" id="KW-0808">Transferase</keyword>
<dbReference type="InterPro" id="IPR001789">
    <property type="entry name" value="Sig_transdc_resp-reg_receiver"/>
</dbReference>
<dbReference type="PROSITE" id="PS50110">
    <property type="entry name" value="RESPONSE_REGULATORY"/>
    <property type="match status" value="2"/>
</dbReference>
<dbReference type="InterPro" id="IPR035965">
    <property type="entry name" value="PAS-like_dom_sf"/>
</dbReference>
<dbReference type="InterPro" id="IPR036097">
    <property type="entry name" value="HisK_dim/P_sf"/>
</dbReference>
<evidence type="ECO:0000313" key="26">
    <source>
        <dbReference type="EMBL" id="ABC27703.1"/>
    </source>
</evidence>
<keyword evidence="27" id="KW-1185">Reference proteome</keyword>
<keyword evidence="7 19" id="KW-0812">Transmembrane</keyword>
<evidence type="ECO:0000256" key="15">
    <source>
        <dbReference type="ARBA" id="ARBA00068150"/>
    </source>
</evidence>
<evidence type="ECO:0000256" key="4">
    <source>
        <dbReference type="ARBA" id="ARBA00022475"/>
    </source>
</evidence>
<dbReference type="FunFam" id="3.30.565.10:FF:000010">
    <property type="entry name" value="Sensor histidine kinase RcsC"/>
    <property type="match status" value="1"/>
</dbReference>
<dbReference type="Pfam" id="PF03924">
    <property type="entry name" value="CHASE"/>
    <property type="match status" value="1"/>
</dbReference>
<keyword evidence="11 19" id="KW-1133">Transmembrane helix</keyword>
<dbReference type="SMART" id="SM00387">
    <property type="entry name" value="HATPase_c"/>
    <property type="match status" value="1"/>
</dbReference>
<evidence type="ECO:0000256" key="16">
    <source>
        <dbReference type="PROSITE-ProRule" id="PRU00110"/>
    </source>
</evidence>
<dbReference type="Gene3D" id="1.10.287.130">
    <property type="match status" value="1"/>
</dbReference>
<dbReference type="SUPFAM" id="SSF55785">
    <property type="entry name" value="PYP-like sensor domain (PAS domain)"/>
    <property type="match status" value="2"/>
</dbReference>
<evidence type="ECO:0000256" key="10">
    <source>
        <dbReference type="ARBA" id="ARBA00022840"/>
    </source>
</evidence>
<dbReference type="NCBIfam" id="TIGR00229">
    <property type="entry name" value="sensory_box"/>
    <property type="match status" value="2"/>
</dbReference>
<dbReference type="Pfam" id="PF00512">
    <property type="entry name" value="HisKA"/>
    <property type="match status" value="1"/>
</dbReference>
<dbReference type="InterPro" id="IPR042240">
    <property type="entry name" value="CHASE_sf"/>
</dbReference>
<comment type="catalytic activity">
    <reaction evidence="1">
        <text>ATP + protein L-histidine = ADP + protein N-phospho-L-histidine.</text>
        <dbReference type="EC" id="2.7.13.3"/>
    </reaction>
</comment>
<evidence type="ECO:0000256" key="7">
    <source>
        <dbReference type="ARBA" id="ARBA00022692"/>
    </source>
</evidence>
<dbReference type="InterPro" id="IPR003661">
    <property type="entry name" value="HisK_dim/P_dom"/>
</dbReference>
<dbReference type="PROSITE" id="PS50112">
    <property type="entry name" value="PAS"/>
    <property type="match status" value="1"/>
</dbReference>
<dbReference type="AlphaFoldDB" id="Q2SNS1"/>
<dbReference type="InterPro" id="IPR004358">
    <property type="entry name" value="Sig_transdc_His_kin-like_C"/>
</dbReference>
<dbReference type="Pfam" id="PF01627">
    <property type="entry name" value="Hpt"/>
    <property type="match status" value="1"/>
</dbReference>
<dbReference type="Gene3D" id="1.20.120.160">
    <property type="entry name" value="HPT domain"/>
    <property type="match status" value="1"/>
</dbReference>
<dbReference type="FunFam" id="1.10.287.130:FF:000002">
    <property type="entry name" value="Two-component osmosensing histidine kinase"/>
    <property type="match status" value="1"/>
</dbReference>
<keyword evidence="4" id="KW-1003">Cell membrane</keyword>
<dbReference type="GO" id="GO:0005886">
    <property type="term" value="C:plasma membrane"/>
    <property type="evidence" value="ECO:0007669"/>
    <property type="project" value="UniProtKB-SubCell"/>
</dbReference>
<keyword evidence="8" id="KW-0547">Nucleotide-binding</keyword>
<comment type="subcellular location">
    <subcellularLocation>
        <location evidence="2">Cell membrane</location>
        <topology evidence="2">Multi-pass membrane protein</topology>
    </subcellularLocation>
</comment>
<comment type="subunit">
    <text evidence="14">At low DSF concentrations, interacts with RpfF.</text>
</comment>
<dbReference type="InterPro" id="IPR003594">
    <property type="entry name" value="HATPase_dom"/>
</dbReference>
<name>Q2SNS1_HAHCH</name>
<dbReference type="GO" id="GO:0005524">
    <property type="term" value="F:ATP binding"/>
    <property type="evidence" value="ECO:0007669"/>
    <property type="project" value="UniProtKB-KW"/>
</dbReference>
<keyword evidence="5 17" id="KW-0597">Phosphoprotein</keyword>
<feature type="modified residue" description="4-aspartylphosphate" evidence="17">
    <location>
        <position position="1047"/>
    </location>
</feature>
<dbReference type="eggNOG" id="COG0784">
    <property type="taxonomic scope" value="Bacteria"/>
</dbReference>
<dbReference type="SUPFAM" id="SSF47226">
    <property type="entry name" value="Histidine-containing phosphotransfer domain, HPT domain"/>
    <property type="match status" value="1"/>
</dbReference>
<feature type="domain" description="PAS" evidence="22">
    <location>
        <begin position="447"/>
        <end position="517"/>
    </location>
</feature>
<feature type="domain" description="Response regulatory" evidence="21">
    <location>
        <begin position="823"/>
        <end position="949"/>
    </location>
</feature>
<evidence type="ECO:0000256" key="3">
    <source>
        <dbReference type="ARBA" id="ARBA00012438"/>
    </source>
</evidence>
<dbReference type="Pfam" id="PF08447">
    <property type="entry name" value="PAS_3"/>
    <property type="match status" value="1"/>
</dbReference>
<feature type="modified residue" description="4-aspartylphosphate" evidence="17">
    <location>
        <position position="882"/>
    </location>
</feature>
<feature type="domain" description="Histidine kinase" evidence="20">
    <location>
        <begin position="586"/>
        <end position="806"/>
    </location>
</feature>
<dbReference type="PANTHER" id="PTHR45339:SF1">
    <property type="entry name" value="HYBRID SIGNAL TRANSDUCTION HISTIDINE KINASE J"/>
    <property type="match status" value="1"/>
</dbReference>
<dbReference type="Pfam" id="PF13426">
    <property type="entry name" value="PAS_9"/>
    <property type="match status" value="1"/>
</dbReference>
<dbReference type="STRING" id="349521.HCH_00809"/>
<dbReference type="InterPro" id="IPR005467">
    <property type="entry name" value="His_kinase_dom"/>
</dbReference>
<evidence type="ECO:0000256" key="17">
    <source>
        <dbReference type="PROSITE-ProRule" id="PRU00169"/>
    </source>
</evidence>
<dbReference type="eggNOG" id="COG2198">
    <property type="taxonomic scope" value="Bacteria"/>
</dbReference>
<dbReference type="InterPro" id="IPR000014">
    <property type="entry name" value="PAS"/>
</dbReference>
<evidence type="ECO:0000256" key="9">
    <source>
        <dbReference type="ARBA" id="ARBA00022777"/>
    </source>
</evidence>
<dbReference type="SMART" id="SM00086">
    <property type="entry name" value="PAC"/>
    <property type="match status" value="1"/>
</dbReference>
<evidence type="ECO:0000259" key="21">
    <source>
        <dbReference type="PROSITE" id="PS50110"/>
    </source>
</evidence>
<dbReference type="GO" id="GO:0000155">
    <property type="term" value="F:phosphorelay sensor kinase activity"/>
    <property type="evidence" value="ECO:0007669"/>
    <property type="project" value="InterPro"/>
</dbReference>
<evidence type="ECO:0000256" key="2">
    <source>
        <dbReference type="ARBA" id="ARBA00004651"/>
    </source>
</evidence>
<dbReference type="SUPFAM" id="SSF47384">
    <property type="entry name" value="Homodimeric domain of signal transducing histidine kinase"/>
    <property type="match status" value="1"/>
</dbReference>
<gene>
    <name evidence="26" type="ordered locus">HCH_00809</name>
</gene>
<dbReference type="SMART" id="SM01079">
    <property type="entry name" value="CHASE"/>
    <property type="match status" value="1"/>
</dbReference>
<dbReference type="CDD" id="cd16922">
    <property type="entry name" value="HATPase_EvgS-ArcB-TorS-like"/>
    <property type="match status" value="1"/>
</dbReference>
<dbReference type="PRINTS" id="PR00344">
    <property type="entry name" value="BCTRLSENSOR"/>
</dbReference>
<dbReference type="CDD" id="cd00082">
    <property type="entry name" value="HisKA"/>
    <property type="match status" value="1"/>
</dbReference>
<dbReference type="Gene3D" id="3.30.450.350">
    <property type="entry name" value="CHASE domain"/>
    <property type="match status" value="1"/>
</dbReference>
<evidence type="ECO:0000256" key="1">
    <source>
        <dbReference type="ARBA" id="ARBA00000085"/>
    </source>
</evidence>
<dbReference type="SMART" id="SM00448">
    <property type="entry name" value="REC"/>
    <property type="match status" value="2"/>
</dbReference>
<feature type="domain" description="Response regulatory" evidence="21">
    <location>
        <begin position="994"/>
        <end position="1117"/>
    </location>
</feature>
<evidence type="ECO:0000256" key="11">
    <source>
        <dbReference type="ARBA" id="ARBA00022989"/>
    </source>
</evidence>
<sequence>MKSQPGIKEGETFDRPMQQPNNSGLGRFKWLYRYAALIITVGVISAGFYIDRLNNIRHEQEVRNDVLSHLSVVRASLEGAISSNIQTVRGLVAAISVEPDMNQERFTEFAYPLFDGRAQLRNIGAAPGMVIRLVYPLQGNEGAIGLDLSATPDQREAAEQARTSGQPLVTGPVKLVQGGYGFIGRIPVFTYSDSGKKERFWGLVSAVIDVDQLYKASGLTGAAQRLDIAIRSAYNSDTDSDIFYGDPAVFHTDPVIAEVTLPNGSWRIGATPKGGWPQLAEDAIALRVSVLTIGLLILAPTVLVFRQMRKRHENEMLLRSLFDLSPLGIALNDYKTGDFLEINNALLGPTGYTRKEFLMLSYWDITPKDYEKEESQQLKQLSIRGRYGPYEKEYIRKNGERYPVLLNGVLISDTQGREYIWSIIEDITERKQAEAASRAARQQIEQSQKELQNFFDLSTNFLCIANKEGYFEKINFTFSKVLGYSERELLSEPIVHFIHPDDAESTLQELNKLARGKPALSFVNRYRCYSGEVVTLLWSAACDPVSGKFYATAVDITAQRNAQLELTQAKDAAEAAARAKSDFLATMSHEIRTPMNGVLGMLNLVLQSKLDSEQLRKVKIAKSSAESLLSLINDILDFSKVDAGKLELELLDFDLRHHLDEFAGTMALRAQEKDLELVLDQSAVEQSMVRGDPGRLRQILTNLVSNAIKFTAEGEIVIRCQLQPEGDHLLLTVSVSDTGIGIPADKIGGLFDPFTQVDASTTRQFGGTGLGLAICKRLSELMEGGITVHSEQGEGSCFEFCVRLQRSELTQPILPKVDMRALSLLVVDDNAANREVLCGQLRMWGAHVLETASGEEALAMCEAKINGSPAAFGRPFDIAILDMHMPQMDGAMLGRELKAKPAYRSMALVMMTSIGHRGDARYFAELGFSAYLPKPVSVAELSAVLSVVAEGGDALRQAKPLVTRHYARSLPANDAAEQKQAEAPPPMQWPAPSRLLLVEDNQINQEVAQLMLEEMGLPADVAGNGLEALAALQSAPEDAPYNLVLMDCQMPEMDGYEATRQIRAGKAGERNRHIPIIAMTANAMKGDREKCLAAGMDDYLSKPINAGGLEEKLKLWLFRRSSVKPAMQTFSAALGDVADMDTMEEEPLQLWDEKAALESLMGKHALLSRLLGGFCSRLPERLASLQKAIAESDAGKVEFIAHSVKGAAGQLHARQLQHAAGALENAASLDDIEEVNRLLPNFISASEQLARHFDHYLNTRPVS</sequence>
<evidence type="ECO:0000259" key="25">
    <source>
        <dbReference type="PROSITE" id="PS50894"/>
    </source>
</evidence>
<feature type="domain" description="PAC" evidence="23">
    <location>
        <begin position="388"/>
        <end position="439"/>
    </location>
</feature>
<dbReference type="EMBL" id="CP000155">
    <property type="protein sequence ID" value="ABC27703.1"/>
    <property type="molecule type" value="Genomic_DNA"/>
</dbReference>
<dbReference type="InterPro" id="IPR036641">
    <property type="entry name" value="HPT_dom_sf"/>
</dbReference>
<accession>Q2SNS1</accession>
<dbReference type="PROSITE" id="PS50109">
    <property type="entry name" value="HIS_KIN"/>
    <property type="match status" value="1"/>
</dbReference>
<dbReference type="EC" id="2.7.13.3" evidence="3"/>
<evidence type="ECO:0000256" key="5">
    <source>
        <dbReference type="ARBA" id="ARBA00022553"/>
    </source>
</evidence>
<dbReference type="InterPro" id="IPR013655">
    <property type="entry name" value="PAS_fold_3"/>
</dbReference>
<evidence type="ECO:0000259" key="22">
    <source>
        <dbReference type="PROSITE" id="PS50112"/>
    </source>
</evidence>
<keyword evidence="12" id="KW-0902">Two-component regulatory system</keyword>
<evidence type="ECO:0000256" key="12">
    <source>
        <dbReference type="ARBA" id="ARBA00023012"/>
    </source>
</evidence>
<dbReference type="PROSITE" id="PS50894">
    <property type="entry name" value="HPT"/>
    <property type="match status" value="1"/>
</dbReference>